<evidence type="ECO:0000313" key="6">
    <source>
        <dbReference type="EMBL" id="SDI01689.1"/>
    </source>
</evidence>
<name>A0A1G8H547_9BACI</name>
<evidence type="ECO:0000256" key="1">
    <source>
        <dbReference type="ARBA" id="ARBA00022491"/>
    </source>
</evidence>
<accession>A0A1G8H547</accession>
<proteinExistence type="predicted"/>
<dbReference type="OrthoDB" id="9796186at2"/>
<dbReference type="GO" id="GO:0003700">
    <property type="term" value="F:DNA-binding transcription factor activity"/>
    <property type="evidence" value="ECO:0007669"/>
    <property type="project" value="TreeGrafter"/>
</dbReference>
<dbReference type="SUPFAM" id="SSF53822">
    <property type="entry name" value="Periplasmic binding protein-like I"/>
    <property type="match status" value="1"/>
</dbReference>
<dbReference type="CDD" id="cd06267">
    <property type="entry name" value="PBP1_LacI_sugar_binding-like"/>
    <property type="match status" value="1"/>
</dbReference>
<dbReference type="RefSeq" id="WP_091583530.1">
    <property type="nucleotide sequence ID" value="NZ_FNDU01000004.1"/>
</dbReference>
<evidence type="ECO:0000256" key="3">
    <source>
        <dbReference type="ARBA" id="ARBA00023125"/>
    </source>
</evidence>
<evidence type="ECO:0000256" key="4">
    <source>
        <dbReference type="ARBA" id="ARBA00023163"/>
    </source>
</evidence>
<sequence>MVNRYTDLAKNTPKVTGDNFQTGYDAACHLLKHGHKKIGMIYGVSNVSTTDERIKGYKEALKQYNLSFNESYMELGHATVAGGAAAVKSLLNRHNDISALFVLNDLMTIGAISQIKELFLKIPDDIALIGFGDFASASIVDPPITNIVQPPATIGKTAFDVLLSKIHNPNYNKHIELPPSLIVRKSCGCV</sequence>
<dbReference type="InterPro" id="IPR028082">
    <property type="entry name" value="Peripla_BP_I"/>
</dbReference>
<evidence type="ECO:0000256" key="2">
    <source>
        <dbReference type="ARBA" id="ARBA00023015"/>
    </source>
</evidence>
<dbReference type="PANTHER" id="PTHR30146">
    <property type="entry name" value="LACI-RELATED TRANSCRIPTIONAL REPRESSOR"/>
    <property type="match status" value="1"/>
</dbReference>
<dbReference type="Pfam" id="PF13377">
    <property type="entry name" value="Peripla_BP_3"/>
    <property type="match status" value="1"/>
</dbReference>
<organism evidence="6 7">
    <name type="scientific">Alteribacillus bidgolensis</name>
    <dbReference type="NCBI Taxonomy" id="930129"/>
    <lineage>
        <taxon>Bacteria</taxon>
        <taxon>Bacillati</taxon>
        <taxon>Bacillota</taxon>
        <taxon>Bacilli</taxon>
        <taxon>Bacillales</taxon>
        <taxon>Bacillaceae</taxon>
        <taxon>Alteribacillus</taxon>
    </lineage>
</organism>
<evidence type="ECO:0000313" key="7">
    <source>
        <dbReference type="Proteomes" id="UP000199017"/>
    </source>
</evidence>
<gene>
    <name evidence="6" type="ORF">SAMN05216352_104111</name>
</gene>
<dbReference type="PANTHER" id="PTHR30146:SF148">
    <property type="entry name" value="HTH-TYPE TRANSCRIPTIONAL REPRESSOR PURR-RELATED"/>
    <property type="match status" value="1"/>
</dbReference>
<dbReference type="Gene3D" id="3.40.50.2300">
    <property type="match status" value="2"/>
</dbReference>
<dbReference type="InterPro" id="IPR046335">
    <property type="entry name" value="LacI/GalR-like_sensor"/>
</dbReference>
<keyword evidence="2" id="KW-0805">Transcription regulation</keyword>
<reference evidence="6 7" key="1">
    <citation type="submission" date="2016-10" db="EMBL/GenBank/DDBJ databases">
        <authorList>
            <person name="de Groot N.N."/>
        </authorList>
    </citation>
    <scope>NUCLEOTIDE SEQUENCE [LARGE SCALE GENOMIC DNA]</scope>
    <source>
        <strain evidence="7">P4B,CCM 7963,CECT 7998,DSM 25260,IBRC-M 10614,KCTC 13821</strain>
    </source>
</reference>
<dbReference type="EMBL" id="FNDU01000004">
    <property type="protein sequence ID" value="SDI01689.1"/>
    <property type="molecule type" value="Genomic_DNA"/>
</dbReference>
<keyword evidence="7" id="KW-1185">Reference proteome</keyword>
<keyword evidence="3" id="KW-0238">DNA-binding</keyword>
<dbReference type="AlphaFoldDB" id="A0A1G8H547"/>
<dbReference type="Proteomes" id="UP000199017">
    <property type="component" value="Unassembled WGS sequence"/>
</dbReference>
<keyword evidence="1" id="KW-0678">Repressor</keyword>
<evidence type="ECO:0000259" key="5">
    <source>
        <dbReference type="Pfam" id="PF13377"/>
    </source>
</evidence>
<dbReference type="GO" id="GO:0000976">
    <property type="term" value="F:transcription cis-regulatory region binding"/>
    <property type="evidence" value="ECO:0007669"/>
    <property type="project" value="TreeGrafter"/>
</dbReference>
<protein>
    <submittedName>
        <fullName evidence="6">LacI family transcriptional regulator</fullName>
    </submittedName>
</protein>
<keyword evidence="4" id="KW-0804">Transcription</keyword>
<feature type="domain" description="Transcriptional regulator LacI/GalR-like sensor" evidence="5">
    <location>
        <begin position="29"/>
        <end position="187"/>
    </location>
</feature>
<dbReference type="STRING" id="930129.SAMN05216352_104111"/>